<organism evidence="1 2">
    <name type="scientific">Cuscuta campestris</name>
    <dbReference type="NCBI Taxonomy" id="132261"/>
    <lineage>
        <taxon>Eukaryota</taxon>
        <taxon>Viridiplantae</taxon>
        <taxon>Streptophyta</taxon>
        <taxon>Embryophyta</taxon>
        <taxon>Tracheophyta</taxon>
        <taxon>Spermatophyta</taxon>
        <taxon>Magnoliopsida</taxon>
        <taxon>eudicotyledons</taxon>
        <taxon>Gunneridae</taxon>
        <taxon>Pentapetalae</taxon>
        <taxon>asterids</taxon>
        <taxon>lamiids</taxon>
        <taxon>Solanales</taxon>
        <taxon>Convolvulaceae</taxon>
        <taxon>Cuscuteae</taxon>
        <taxon>Cuscuta</taxon>
        <taxon>Cuscuta subgen. Grammica</taxon>
        <taxon>Cuscuta sect. Cleistogrammica</taxon>
    </lineage>
</organism>
<dbReference type="EMBL" id="OOIL02002480">
    <property type="protein sequence ID" value="VFQ82934.1"/>
    <property type="molecule type" value="Genomic_DNA"/>
</dbReference>
<accession>A0A484M3A9</accession>
<sequence>MTEIASIRNIEDGLNSVEVGSLGRWPQTQDRRPSCARLNLTDQALQPPERWPVSMFNTINQLTLITD</sequence>
<keyword evidence="2" id="KW-1185">Reference proteome</keyword>
<evidence type="ECO:0000313" key="2">
    <source>
        <dbReference type="Proteomes" id="UP000595140"/>
    </source>
</evidence>
<dbReference type="AlphaFoldDB" id="A0A484M3A9"/>
<dbReference type="Proteomes" id="UP000595140">
    <property type="component" value="Unassembled WGS sequence"/>
</dbReference>
<name>A0A484M3A9_9ASTE</name>
<reference evidence="1 2" key="1">
    <citation type="submission" date="2018-04" db="EMBL/GenBank/DDBJ databases">
        <authorList>
            <person name="Vogel A."/>
        </authorList>
    </citation>
    <scope>NUCLEOTIDE SEQUENCE [LARGE SCALE GENOMIC DNA]</scope>
</reference>
<gene>
    <name evidence="1" type="ORF">CCAM_LOCUS24710</name>
</gene>
<protein>
    <submittedName>
        <fullName evidence="1">Uncharacterized protein</fullName>
    </submittedName>
</protein>
<evidence type="ECO:0000313" key="1">
    <source>
        <dbReference type="EMBL" id="VFQ82934.1"/>
    </source>
</evidence>
<proteinExistence type="predicted"/>